<dbReference type="PANTHER" id="PTHR30055">
    <property type="entry name" value="HTH-TYPE TRANSCRIPTIONAL REGULATOR RUTR"/>
    <property type="match status" value="1"/>
</dbReference>
<dbReference type="InterPro" id="IPR001647">
    <property type="entry name" value="HTH_TetR"/>
</dbReference>
<organism evidence="7 8">
    <name type="scientific">Onishia taeanensis</name>
    <dbReference type="NCBI Taxonomy" id="284577"/>
    <lineage>
        <taxon>Bacteria</taxon>
        <taxon>Pseudomonadati</taxon>
        <taxon>Pseudomonadota</taxon>
        <taxon>Gammaproteobacteria</taxon>
        <taxon>Oceanospirillales</taxon>
        <taxon>Halomonadaceae</taxon>
        <taxon>Onishia</taxon>
    </lineage>
</organism>
<dbReference type="RefSeq" id="WP_092523079.1">
    <property type="nucleotide sequence ID" value="NZ_FNCI01000002.1"/>
</dbReference>
<dbReference type="PANTHER" id="PTHR30055:SF146">
    <property type="entry name" value="HTH-TYPE TRANSCRIPTIONAL DUAL REGULATOR CECR"/>
    <property type="match status" value="1"/>
</dbReference>
<dbReference type="Gene3D" id="1.10.357.10">
    <property type="entry name" value="Tetracycline Repressor, domain 2"/>
    <property type="match status" value="1"/>
</dbReference>
<dbReference type="InterPro" id="IPR039536">
    <property type="entry name" value="TetR_C_Proteobacteria"/>
</dbReference>
<evidence type="ECO:0000256" key="1">
    <source>
        <dbReference type="ARBA" id="ARBA00023015"/>
    </source>
</evidence>
<evidence type="ECO:0000256" key="2">
    <source>
        <dbReference type="ARBA" id="ARBA00023125"/>
    </source>
</evidence>
<gene>
    <name evidence="7" type="ORF">SAMN05216571_102137</name>
</gene>
<dbReference type="Pfam" id="PF14246">
    <property type="entry name" value="TetR_C_7"/>
    <property type="match status" value="1"/>
</dbReference>
<dbReference type="STRING" id="284577.SAMN05216571_102137"/>
<evidence type="ECO:0000259" key="6">
    <source>
        <dbReference type="PROSITE" id="PS50977"/>
    </source>
</evidence>
<protein>
    <submittedName>
        <fullName evidence="7">DNA-binding transcriptional regulator, AcrR family</fullName>
    </submittedName>
</protein>
<dbReference type="FunFam" id="1.10.10.60:FF:000141">
    <property type="entry name" value="TetR family transcriptional regulator"/>
    <property type="match status" value="1"/>
</dbReference>
<dbReference type="SUPFAM" id="SSF46689">
    <property type="entry name" value="Homeodomain-like"/>
    <property type="match status" value="1"/>
</dbReference>
<dbReference type="Gene3D" id="1.10.10.60">
    <property type="entry name" value="Homeodomain-like"/>
    <property type="match status" value="1"/>
</dbReference>
<evidence type="ECO:0000313" key="8">
    <source>
        <dbReference type="Proteomes" id="UP000198641"/>
    </source>
</evidence>
<dbReference type="PRINTS" id="PR00455">
    <property type="entry name" value="HTHTETR"/>
</dbReference>
<dbReference type="GO" id="GO:0000976">
    <property type="term" value="F:transcription cis-regulatory region binding"/>
    <property type="evidence" value="ECO:0007669"/>
    <property type="project" value="TreeGrafter"/>
</dbReference>
<keyword evidence="2 4" id="KW-0238">DNA-binding</keyword>
<dbReference type="Pfam" id="PF00440">
    <property type="entry name" value="TetR_N"/>
    <property type="match status" value="1"/>
</dbReference>
<feature type="domain" description="HTH tetR-type" evidence="6">
    <location>
        <begin position="24"/>
        <end position="84"/>
    </location>
</feature>
<dbReference type="InterPro" id="IPR036271">
    <property type="entry name" value="Tet_transcr_reg_TetR-rel_C_sf"/>
</dbReference>
<reference evidence="7 8" key="1">
    <citation type="submission" date="2016-10" db="EMBL/GenBank/DDBJ databases">
        <authorList>
            <person name="de Groot N.N."/>
        </authorList>
    </citation>
    <scope>NUCLEOTIDE SEQUENCE [LARGE SCALE GENOMIC DNA]</scope>
    <source>
        <strain evidence="7 8">BH539</strain>
    </source>
</reference>
<sequence length="221" mass="24354">MPRSAPSDPNDPQKTDARPTPRGIARRERLLDAARDVFLEQGYAGASVNEVVARAGGSLATLYKQFGNKEGLFTAAMERHISNAWEVLEAGRRSRQAPEQVLYELGRRMLALVFEPGVIRLVRGLAFEAERTPELGELFLTRGPDQTRQALATYLSDQVDSGRLDLENPREAAGMFMGMLLGEWHIDALLGRDLRLDEAACDARAKRCAAIFLSGVSRSSP</sequence>
<evidence type="ECO:0000256" key="4">
    <source>
        <dbReference type="PROSITE-ProRule" id="PRU00335"/>
    </source>
</evidence>
<feature type="region of interest" description="Disordered" evidence="5">
    <location>
        <begin position="1"/>
        <end position="24"/>
    </location>
</feature>
<dbReference type="PROSITE" id="PS50977">
    <property type="entry name" value="HTH_TETR_2"/>
    <property type="match status" value="1"/>
</dbReference>
<keyword evidence="8" id="KW-1185">Reference proteome</keyword>
<dbReference type="SUPFAM" id="SSF48498">
    <property type="entry name" value="Tetracyclin repressor-like, C-terminal domain"/>
    <property type="match status" value="1"/>
</dbReference>
<dbReference type="InterPro" id="IPR050109">
    <property type="entry name" value="HTH-type_TetR-like_transc_reg"/>
</dbReference>
<feature type="DNA-binding region" description="H-T-H motif" evidence="4">
    <location>
        <begin position="47"/>
        <end position="66"/>
    </location>
</feature>
<name>A0A1G7P863_9GAMM</name>
<keyword evidence="1" id="KW-0805">Transcription regulation</keyword>
<evidence type="ECO:0000256" key="3">
    <source>
        <dbReference type="ARBA" id="ARBA00023163"/>
    </source>
</evidence>
<dbReference type="AlphaFoldDB" id="A0A1G7P863"/>
<dbReference type="OrthoDB" id="8535430at2"/>
<dbReference type="Proteomes" id="UP000198641">
    <property type="component" value="Unassembled WGS sequence"/>
</dbReference>
<evidence type="ECO:0000313" key="7">
    <source>
        <dbReference type="EMBL" id="SDF81630.1"/>
    </source>
</evidence>
<keyword evidence="3" id="KW-0804">Transcription</keyword>
<dbReference type="InterPro" id="IPR009057">
    <property type="entry name" value="Homeodomain-like_sf"/>
</dbReference>
<proteinExistence type="predicted"/>
<accession>A0A1G7P863</accession>
<feature type="compositionally biased region" description="Basic and acidic residues" evidence="5">
    <location>
        <begin position="11"/>
        <end position="24"/>
    </location>
</feature>
<dbReference type="EMBL" id="FNCI01000002">
    <property type="protein sequence ID" value="SDF81630.1"/>
    <property type="molecule type" value="Genomic_DNA"/>
</dbReference>
<dbReference type="GO" id="GO:0003700">
    <property type="term" value="F:DNA-binding transcription factor activity"/>
    <property type="evidence" value="ECO:0007669"/>
    <property type="project" value="TreeGrafter"/>
</dbReference>
<evidence type="ECO:0000256" key="5">
    <source>
        <dbReference type="SAM" id="MobiDB-lite"/>
    </source>
</evidence>